<evidence type="ECO:0000313" key="8">
    <source>
        <dbReference type="Proteomes" id="UP000249789"/>
    </source>
</evidence>
<feature type="compositionally biased region" description="Polar residues" evidence="6">
    <location>
        <begin position="697"/>
        <end position="707"/>
    </location>
</feature>
<gene>
    <name evidence="7" type="ORF">BO72DRAFT_511680</name>
</gene>
<proteinExistence type="predicted"/>
<keyword evidence="3" id="KW-0238">DNA-binding</keyword>
<dbReference type="RefSeq" id="XP_040806165.1">
    <property type="nucleotide sequence ID" value="XM_040949417.1"/>
</dbReference>
<keyword evidence="5" id="KW-0539">Nucleus</keyword>
<dbReference type="VEuPathDB" id="FungiDB:BO72DRAFT_511680"/>
<feature type="region of interest" description="Disordered" evidence="6">
    <location>
        <begin position="100"/>
        <end position="147"/>
    </location>
</feature>
<dbReference type="AlphaFoldDB" id="A0A8G1W2L2"/>
<keyword evidence="8" id="KW-1185">Reference proteome</keyword>
<evidence type="ECO:0000256" key="5">
    <source>
        <dbReference type="ARBA" id="ARBA00023242"/>
    </source>
</evidence>
<evidence type="ECO:0000256" key="6">
    <source>
        <dbReference type="SAM" id="MobiDB-lite"/>
    </source>
</evidence>
<organism evidence="7 8">
    <name type="scientific">Aspergillus fijiensis CBS 313.89</name>
    <dbReference type="NCBI Taxonomy" id="1448319"/>
    <lineage>
        <taxon>Eukaryota</taxon>
        <taxon>Fungi</taxon>
        <taxon>Dikarya</taxon>
        <taxon>Ascomycota</taxon>
        <taxon>Pezizomycotina</taxon>
        <taxon>Eurotiomycetes</taxon>
        <taxon>Eurotiomycetidae</taxon>
        <taxon>Eurotiales</taxon>
        <taxon>Aspergillaceae</taxon>
        <taxon>Aspergillus</taxon>
    </lineage>
</organism>
<dbReference type="Proteomes" id="UP000249789">
    <property type="component" value="Unassembled WGS sequence"/>
</dbReference>
<evidence type="ECO:0008006" key="9">
    <source>
        <dbReference type="Google" id="ProtNLM"/>
    </source>
</evidence>
<feature type="compositionally biased region" description="Low complexity" evidence="6">
    <location>
        <begin position="109"/>
        <end position="126"/>
    </location>
</feature>
<dbReference type="GO" id="GO:0005634">
    <property type="term" value="C:nucleus"/>
    <property type="evidence" value="ECO:0007669"/>
    <property type="project" value="UniProtKB-SubCell"/>
</dbReference>
<comment type="subcellular location">
    <subcellularLocation>
        <location evidence="1">Nucleus</location>
    </subcellularLocation>
</comment>
<accession>A0A8G1W2L2</accession>
<dbReference type="OrthoDB" id="2015447at2759"/>
<dbReference type="GO" id="GO:0000981">
    <property type="term" value="F:DNA-binding transcription factor activity, RNA polymerase II-specific"/>
    <property type="evidence" value="ECO:0007669"/>
    <property type="project" value="InterPro"/>
</dbReference>
<name>A0A8G1W2L2_9EURO</name>
<feature type="region of interest" description="Disordered" evidence="6">
    <location>
        <begin position="687"/>
        <end position="707"/>
    </location>
</feature>
<dbReference type="EMBL" id="KZ824623">
    <property type="protein sequence ID" value="RAK82155.1"/>
    <property type="molecule type" value="Genomic_DNA"/>
</dbReference>
<dbReference type="GO" id="GO:0003677">
    <property type="term" value="F:DNA binding"/>
    <property type="evidence" value="ECO:0007669"/>
    <property type="project" value="UniProtKB-KW"/>
</dbReference>
<feature type="region of interest" description="Disordered" evidence="6">
    <location>
        <begin position="523"/>
        <end position="553"/>
    </location>
</feature>
<dbReference type="Pfam" id="PF11951">
    <property type="entry name" value="Fungal_trans_2"/>
    <property type="match status" value="1"/>
</dbReference>
<dbReference type="GeneID" id="63866751"/>
<dbReference type="InterPro" id="IPR021858">
    <property type="entry name" value="Fun_TF"/>
</dbReference>
<evidence type="ECO:0000256" key="2">
    <source>
        <dbReference type="ARBA" id="ARBA00023015"/>
    </source>
</evidence>
<dbReference type="SUPFAM" id="SSF57701">
    <property type="entry name" value="Zn2/Cys6 DNA-binding domain"/>
    <property type="match status" value="1"/>
</dbReference>
<feature type="compositionally biased region" description="Acidic residues" evidence="6">
    <location>
        <begin position="542"/>
        <end position="553"/>
    </location>
</feature>
<keyword evidence="2" id="KW-0805">Transcription regulation</keyword>
<keyword evidence="4" id="KW-0804">Transcription</keyword>
<reference evidence="7 8" key="1">
    <citation type="submission" date="2018-02" db="EMBL/GenBank/DDBJ databases">
        <title>The genomes of Aspergillus section Nigri reveals drivers in fungal speciation.</title>
        <authorList>
            <consortium name="DOE Joint Genome Institute"/>
            <person name="Vesth T.C."/>
            <person name="Nybo J."/>
            <person name="Theobald S."/>
            <person name="Brandl J."/>
            <person name="Frisvad J.C."/>
            <person name="Nielsen K.F."/>
            <person name="Lyhne E.K."/>
            <person name="Kogle M.E."/>
            <person name="Kuo A."/>
            <person name="Riley R."/>
            <person name="Clum A."/>
            <person name="Nolan M."/>
            <person name="Lipzen A."/>
            <person name="Salamov A."/>
            <person name="Henrissat B."/>
            <person name="Wiebenga A."/>
            <person name="De vries R.P."/>
            <person name="Grigoriev I.V."/>
            <person name="Mortensen U.H."/>
            <person name="Andersen M.R."/>
            <person name="Baker S.E."/>
        </authorList>
    </citation>
    <scope>NUCLEOTIDE SEQUENCE [LARGE SCALE GENOMIC DNA]</scope>
    <source>
        <strain evidence="7 8">CBS 313.89</strain>
    </source>
</reference>
<dbReference type="GO" id="GO:0008270">
    <property type="term" value="F:zinc ion binding"/>
    <property type="evidence" value="ECO:0007669"/>
    <property type="project" value="InterPro"/>
</dbReference>
<evidence type="ECO:0000313" key="7">
    <source>
        <dbReference type="EMBL" id="RAK82155.1"/>
    </source>
</evidence>
<evidence type="ECO:0000256" key="1">
    <source>
        <dbReference type="ARBA" id="ARBA00004123"/>
    </source>
</evidence>
<evidence type="ECO:0000256" key="4">
    <source>
        <dbReference type="ARBA" id="ARBA00023163"/>
    </source>
</evidence>
<dbReference type="InterPro" id="IPR036864">
    <property type="entry name" value="Zn2-C6_fun-type_DNA-bd_sf"/>
</dbReference>
<dbReference type="PANTHER" id="PTHR37534">
    <property type="entry name" value="TRANSCRIPTIONAL ACTIVATOR PROTEIN UGA3"/>
    <property type="match status" value="1"/>
</dbReference>
<protein>
    <recommendedName>
        <fullName evidence="9">Zn(2)-C6 fungal-type domain-containing protein</fullName>
    </recommendedName>
</protein>
<dbReference type="PANTHER" id="PTHR37534:SF46">
    <property type="entry name" value="ZN(II)2CYS6 TRANSCRIPTION FACTOR (EUROFUNG)"/>
    <property type="match status" value="1"/>
</dbReference>
<sequence length="707" mass="78389">MSTANPGSTTTTKGKRTNSLAFAQTDCHTCASSGEHCDRRRPKCSTCLRQGRRCDGFVTPLSWDPRRMKTDDSAVHPLSADPFIMSNSTPPQRFQFVTGARVRKRRRTGPATARARPARRSATPEALPREAGEQAAGGLSLRPDPTGTTLIDPDLTLSGLGTLGELCLDDFSIFESLMPDIFGSTPPLHAPTDSIGVEDPFMTEASDTTASAVLPRTPPALLTGDDSVHPIDPLPQDGAHNDALMSSAEAFPSGAVDQSCQLAGQNTAVHILSPRIAAPRPATLDTSIPNQHEWLLELYDSKFCVLPLTGDTTLNPFRCKRQTSQGSRLLFHSILALCCQHLKRLTGSSWSSEAVEHRRKAAQLLDAALQQGRQHAGGVSNLHLLEPILILFTLDCTLSASGTWATHLHRAHSMLEAAGGPGALISPRIRSQVGMLIWWDVTLALISRQRPIMRQAYLDHLIRWEKQDAWSFFDLTGCPGYLVARLYHLAELAQQSEIASSMKWLSFDRTPVLAMEREIREWTSEHDPSSISADDEARIPDEAESPADAVDGEQEFNRRQDAFHCAEAWRWTLLLYIESVFRRHRTKIAQMHRQQGRAGLRRLVRKIVDHTRCCRRSSQTQKQLLLPVFLAGSETLDPDLREFVTDYCAYWSEKSQYSMFDSVRVLLKEIWASGTWWGAVVDGKTKGGQEEARQGQPGVTPTQFLFG</sequence>
<evidence type="ECO:0000256" key="3">
    <source>
        <dbReference type="ARBA" id="ARBA00023125"/>
    </source>
</evidence>